<dbReference type="Pfam" id="PF13656">
    <property type="entry name" value="RNA_pol_L_2"/>
    <property type="match status" value="1"/>
</dbReference>
<dbReference type="InterPro" id="IPR036603">
    <property type="entry name" value="RBP11-like"/>
</dbReference>
<comment type="similarity">
    <text evidence="3">Belongs to the archaeal Rpo11/eukaryotic RPB11/RPC19 RNA polymerase subunit family.</text>
</comment>
<dbReference type="EMBL" id="ATCN01001327">
    <property type="protein sequence ID" value="EPR77717.1"/>
    <property type="molecule type" value="Genomic_DNA"/>
</dbReference>
<proteinExistence type="inferred from homology"/>
<dbReference type="GO" id="GO:0046983">
    <property type="term" value="F:protein dimerization activity"/>
    <property type="evidence" value="ECO:0007669"/>
    <property type="project" value="InterPro"/>
</dbReference>
<dbReference type="InterPro" id="IPR009025">
    <property type="entry name" value="RBP11-like_dimer"/>
</dbReference>
<comment type="caution">
    <text evidence="6">The sequence shown here is derived from an EMBL/GenBank/DDBJ whole genome shotgun (WGS) entry which is preliminary data.</text>
</comment>
<evidence type="ECO:0000256" key="4">
    <source>
        <dbReference type="SAM" id="Coils"/>
    </source>
</evidence>
<evidence type="ECO:0000313" key="7">
    <source>
        <dbReference type="Proteomes" id="UP000014978"/>
    </source>
</evidence>
<dbReference type="Proteomes" id="UP000014978">
    <property type="component" value="Unassembled WGS sequence"/>
</dbReference>
<dbReference type="Gene3D" id="3.30.1360.10">
    <property type="entry name" value="RNA polymerase, RBP11-like subunit"/>
    <property type="match status" value="1"/>
</dbReference>
<name>S7W7N8_SPRLO</name>
<keyword evidence="7" id="KW-1185">Reference proteome</keyword>
<feature type="domain" description="DNA-directed RNA polymerase RBP11-like dimerisation" evidence="5">
    <location>
        <begin position="18"/>
        <end position="89"/>
    </location>
</feature>
<sequence>MYKRSLNATLDKDTSNTINITLDGETHTLANLVVDRMLNDKNCIFGAYKQPHPLEEKVNIKISNDKDKLVVDSIVENMKTLEEEIDHLIGKIEEAEGKTEYGY</sequence>
<dbReference type="SUPFAM" id="SSF55257">
    <property type="entry name" value="RBP11-like subunits of RNA polymerase"/>
    <property type="match status" value="1"/>
</dbReference>
<evidence type="ECO:0000256" key="3">
    <source>
        <dbReference type="ARBA" id="ARBA00025751"/>
    </source>
</evidence>
<dbReference type="HAMAP" id="MF_00261">
    <property type="entry name" value="RNApol_arch_Rpo11"/>
    <property type="match status" value="1"/>
</dbReference>
<dbReference type="HOGENOM" id="CLU_090381_5_1_1"/>
<dbReference type="GO" id="GO:0003899">
    <property type="term" value="F:DNA-directed RNA polymerase activity"/>
    <property type="evidence" value="ECO:0007669"/>
    <property type="project" value="InterPro"/>
</dbReference>
<keyword evidence="2" id="KW-0804">Transcription</keyword>
<dbReference type="VEuPathDB" id="MicrosporidiaDB:SLOPH_317"/>
<reference evidence="7" key="1">
    <citation type="journal article" date="2013" name="PLoS Genet.">
        <title>The genome of Spraguea lophii and the basis of host-microsporidian interactions.</title>
        <authorList>
            <person name="Campbell S.E."/>
            <person name="Williams T.A."/>
            <person name="Yousuf A."/>
            <person name="Soanes D.M."/>
            <person name="Paszkiewicz K.H."/>
            <person name="Williams B.A.P."/>
        </authorList>
    </citation>
    <scope>NUCLEOTIDE SEQUENCE [LARGE SCALE GENOMIC DNA]</scope>
    <source>
        <strain evidence="7">42_110</strain>
    </source>
</reference>
<evidence type="ECO:0000256" key="1">
    <source>
        <dbReference type="ARBA" id="ARBA00022478"/>
    </source>
</evidence>
<feature type="coiled-coil region" evidence="4">
    <location>
        <begin position="71"/>
        <end position="98"/>
    </location>
</feature>
<keyword evidence="4" id="KW-0175">Coiled coil</keyword>
<dbReference type="OrthoDB" id="10248581at2759"/>
<evidence type="ECO:0000256" key="2">
    <source>
        <dbReference type="ARBA" id="ARBA00023163"/>
    </source>
</evidence>
<dbReference type="InParanoid" id="S7W7N8"/>
<dbReference type="PANTHER" id="PTHR13946">
    <property type="entry name" value="DNA-DIRECTED RNA POLYMERASE I,II,III"/>
    <property type="match status" value="1"/>
</dbReference>
<protein>
    <submittedName>
        <fullName evidence="6">DNA-directed RNA polymerase II</fullName>
    </submittedName>
</protein>
<evidence type="ECO:0000313" key="6">
    <source>
        <dbReference type="EMBL" id="EPR77717.1"/>
    </source>
</evidence>
<gene>
    <name evidence="6" type="ORF">SLOPH_317</name>
</gene>
<dbReference type="GO" id="GO:0006351">
    <property type="term" value="P:DNA-templated transcription"/>
    <property type="evidence" value="ECO:0007669"/>
    <property type="project" value="InterPro"/>
</dbReference>
<dbReference type="InterPro" id="IPR022905">
    <property type="entry name" value="Rpo11-like"/>
</dbReference>
<dbReference type="STRING" id="1358809.S7W7N8"/>
<organism evidence="6 7">
    <name type="scientific">Spraguea lophii (strain 42_110)</name>
    <name type="common">Microsporidian parasite</name>
    <dbReference type="NCBI Taxonomy" id="1358809"/>
    <lineage>
        <taxon>Eukaryota</taxon>
        <taxon>Fungi</taxon>
        <taxon>Fungi incertae sedis</taxon>
        <taxon>Microsporidia</taxon>
        <taxon>Spragueidae</taxon>
        <taxon>Spraguea</taxon>
    </lineage>
</organism>
<dbReference type="AlphaFoldDB" id="S7W7N8"/>
<evidence type="ECO:0000259" key="5">
    <source>
        <dbReference type="Pfam" id="PF13656"/>
    </source>
</evidence>
<dbReference type="OMA" id="QTHKVVI"/>
<keyword evidence="1 6" id="KW-0240">DNA-directed RNA polymerase</keyword>
<dbReference type="GO" id="GO:0055029">
    <property type="term" value="C:nuclear DNA-directed RNA polymerase complex"/>
    <property type="evidence" value="ECO:0007669"/>
    <property type="project" value="UniProtKB-ARBA"/>
</dbReference>
<dbReference type="PANTHER" id="PTHR13946:SF28">
    <property type="entry name" value="DNA-DIRECTED RNA POLYMERASES I AND III SUBUNIT RPAC2"/>
    <property type="match status" value="1"/>
</dbReference>
<accession>S7W7N8</accession>